<dbReference type="GO" id="GO:0004749">
    <property type="term" value="F:ribose phosphate diphosphokinase activity"/>
    <property type="evidence" value="ECO:0007669"/>
    <property type="project" value="TreeGrafter"/>
</dbReference>
<dbReference type="GO" id="GO:0000287">
    <property type="term" value="F:magnesium ion binding"/>
    <property type="evidence" value="ECO:0007669"/>
    <property type="project" value="InterPro"/>
</dbReference>
<dbReference type="InterPro" id="IPR029057">
    <property type="entry name" value="PRTase-like"/>
</dbReference>
<comment type="similarity">
    <text evidence="2">Belongs to the ribose-phosphate pyrophosphokinase family.</text>
</comment>
<dbReference type="Gene3D" id="3.40.50.2020">
    <property type="match status" value="2"/>
</dbReference>
<dbReference type="Proteomes" id="UP000094291">
    <property type="component" value="Unassembled WGS sequence"/>
</dbReference>
<organism evidence="5 6">
    <name type="scientific">Terasakiispira papahanaumokuakeensis</name>
    <dbReference type="NCBI Taxonomy" id="197479"/>
    <lineage>
        <taxon>Bacteria</taxon>
        <taxon>Pseudomonadati</taxon>
        <taxon>Pseudomonadota</taxon>
        <taxon>Gammaproteobacteria</taxon>
        <taxon>Oceanospirillales</taxon>
        <taxon>Terasakiispira</taxon>
    </lineage>
</organism>
<dbReference type="PANTHER" id="PTHR10210">
    <property type="entry name" value="RIBOSE-PHOSPHATE DIPHOSPHOKINASE FAMILY MEMBER"/>
    <property type="match status" value="1"/>
</dbReference>
<dbReference type="InterPro" id="IPR000836">
    <property type="entry name" value="PRTase_dom"/>
</dbReference>
<comment type="caution">
    <text evidence="5">The sequence shown here is derived from an EMBL/GenBank/DDBJ whole genome shotgun (WGS) entry which is preliminary data.</text>
</comment>
<feature type="domain" description="Phosphoribosyltransferase" evidence="3">
    <location>
        <begin position="140"/>
        <end position="270"/>
    </location>
</feature>
<evidence type="ECO:0000259" key="4">
    <source>
        <dbReference type="Pfam" id="PF13793"/>
    </source>
</evidence>
<dbReference type="GO" id="GO:0005737">
    <property type="term" value="C:cytoplasm"/>
    <property type="evidence" value="ECO:0007669"/>
    <property type="project" value="TreeGrafter"/>
</dbReference>
<evidence type="ECO:0000259" key="3">
    <source>
        <dbReference type="Pfam" id="PF00156"/>
    </source>
</evidence>
<protein>
    <submittedName>
        <fullName evidence="5">Phosphoribosylpyrophosphate synthetase</fullName>
    </submittedName>
</protein>
<dbReference type="OrthoDB" id="324294at2"/>
<dbReference type="Pfam" id="PF00156">
    <property type="entry name" value="Pribosyltran"/>
    <property type="match status" value="1"/>
</dbReference>
<sequence length="298" mass="33235">MRPACLFNVLPEHHAQANALAQALNIPLSHHEQRAFPDGETYLRLKENVQGYDCLVYCTLNDPDPKLLPLIFLAEVLREMGAHRVVLVAPYLAYMRQDKRFVSGECVTSRHFASLLSRSFDYLVTVDPHLHRYQHLDELYGIPSHTLSAASAIANWLNTQDVNPVLVGPDSESEQWVQQVAVDMGVPYQILEKTRHGDFDVSISIPDVETYRHHTPVLIDDIISSGQTMLETLGHLANAGLPPAICIGVHGLFSAEAWPKLKQAHTHSVVTSNSVLHPSNAIDLIPSIATALRQWREV</sequence>
<proteinExistence type="inferred from homology"/>
<dbReference type="GO" id="GO:0006015">
    <property type="term" value="P:5-phosphoribose 1-diphosphate biosynthetic process"/>
    <property type="evidence" value="ECO:0007669"/>
    <property type="project" value="TreeGrafter"/>
</dbReference>
<name>A0A1E2V8R5_9GAMM</name>
<dbReference type="STRING" id="197479.BFW38_07205"/>
<feature type="domain" description="Ribose-phosphate pyrophosphokinase N-terminal" evidence="4">
    <location>
        <begin position="12"/>
        <end position="117"/>
    </location>
</feature>
<dbReference type="CDD" id="cd06223">
    <property type="entry name" value="PRTases_typeI"/>
    <property type="match status" value="1"/>
</dbReference>
<dbReference type="AlphaFoldDB" id="A0A1E2V8R5"/>
<dbReference type="InterPro" id="IPR005946">
    <property type="entry name" value="Rib-P_diPkinase"/>
</dbReference>
<dbReference type="Pfam" id="PF13793">
    <property type="entry name" value="Pribosyltran_N"/>
    <property type="match status" value="1"/>
</dbReference>
<dbReference type="SMART" id="SM01400">
    <property type="entry name" value="Pribosyltran_N"/>
    <property type="match status" value="1"/>
</dbReference>
<keyword evidence="6" id="KW-1185">Reference proteome</keyword>
<dbReference type="InterPro" id="IPR029099">
    <property type="entry name" value="Pribosyltran_N"/>
</dbReference>
<dbReference type="NCBIfam" id="NF005537">
    <property type="entry name" value="PRK07199.1"/>
    <property type="match status" value="1"/>
</dbReference>
<gene>
    <name evidence="5" type="ORF">BFW38_07205</name>
</gene>
<dbReference type="EMBL" id="MDTQ01000001">
    <property type="protein sequence ID" value="ODC03367.1"/>
    <property type="molecule type" value="Genomic_DNA"/>
</dbReference>
<dbReference type="FunFam" id="3.40.50.2020:FF:000014">
    <property type="entry name" value="Ribose-phosphate pyrophosphokinase 1"/>
    <property type="match status" value="1"/>
</dbReference>
<accession>A0A1E2V8R5</accession>
<evidence type="ECO:0000256" key="1">
    <source>
        <dbReference type="ARBA" id="ARBA00022727"/>
    </source>
</evidence>
<dbReference type="NCBIfam" id="TIGR01251">
    <property type="entry name" value="ribP_PPkin"/>
    <property type="match status" value="1"/>
</dbReference>
<evidence type="ECO:0000256" key="2">
    <source>
        <dbReference type="RuleBase" id="RU004324"/>
    </source>
</evidence>
<dbReference type="SUPFAM" id="SSF53271">
    <property type="entry name" value="PRTase-like"/>
    <property type="match status" value="2"/>
</dbReference>
<dbReference type="GO" id="GO:0002189">
    <property type="term" value="C:ribose phosphate diphosphokinase complex"/>
    <property type="evidence" value="ECO:0007669"/>
    <property type="project" value="TreeGrafter"/>
</dbReference>
<keyword evidence="1 2" id="KW-0545">Nucleotide biosynthesis</keyword>
<evidence type="ECO:0000313" key="6">
    <source>
        <dbReference type="Proteomes" id="UP000094291"/>
    </source>
</evidence>
<evidence type="ECO:0000313" key="5">
    <source>
        <dbReference type="EMBL" id="ODC03367.1"/>
    </source>
</evidence>
<dbReference type="PANTHER" id="PTHR10210:SF41">
    <property type="entry name" value="RIBOSE-PHOSPHATE PYROPHOSPHOKINASE 1, CHLOROPLASTIC"/>
    <property type="match status" value="1"/>
</dbReference>
<dbReference type="RefSeq" id="WP_068997783.1">
    <property type="nucleotide sequence ID" value="NZ_MDTQ01000001.1"/>
</dbReference>
<reference evidence="5 6" key="1">
    <citation type="submission" date="2016-08" db="EMBL/GenBank/DDBJ databases">
        <authorList>
            <person name="Seilhamer J.J."/>
        </authorList>
    </citation>
    <scope>NUCLEOTIDE SEQUENCE [LARGE SCALE GENOMIC DNA]</scope>
    <source>
        <strain evidence="5 6">PH27A</strain>
    </source>
</reference>
<dbReference type="GO" id="GO:0006164">
    <property type="term" value="P:purine nucleotide biosynthetic process"/>
    <property type="evidence" value="ECO:0007669"/>
    <property type="project" value="TreeGrafter"/>
</dbReference>